<proteinExistence type="predicted"/>
<gene>
    <name evidence="1" type="ORF">ABV298_03475</name>
</gene>
<dbReference type="Pfam" id="PF08811">
    <property type="entry name" value="DUF1800"/>
    <property type="match status" value="1"/>
</dbReference>
<organism evidence="1">
    <name type="scientific">Dyadobacter sp. 676</name>
    <dbReference type="NCBI Taxonomy" id="3088362"/>
    <lineage>
        <taxon>Bacteria</taxon>
        <taxon>Pseudomonadati</taxon>
        <taxon>Bacteroidota</taxon>
        <taxon>Cytophagia</taxon>
        <taxon>Cytophagales</taxon>
        <taxon>Spirosomataceae</taxon>
        <taxon>Dyadobacter</taxon>
    </lineage>
</organism>
<evidence type="ECO:0000313" key="1">
    <source>
        <dbReference type="EMBL" id="XCH25501.1"/>
    </source>
</evidence>
<name>A0AAU8FP00_9BACT</name>
<reference evidence="1" key="1">
    <citation type="submission" date="2024-06" db="EMBL/GenBank/DDBJ databases">
        <title>Sequencing and assembly of the genome of Dyadobacter sp. strain 676, a symbiont of Cyamopsis tetragonoloba.</title>
        <authorList>
            <person name="Guro P."/>
            <person name="Sazanova A."/>
            <person name="Kuznetsova I."/>
            <person name="Belimov A."/>
            <person name="Safronova V."/>
        </authorList>
    </citation>
    <scope>NUCLEOTIDE SEQUENCE</scope>
    <source>
        <strain evidence="1">676</strain>
    </source>
</reference>
<dbReference type="RefSeq" id="WP_353720801.1">
    <property type="nucleotide sequence ID" value="NZ_CP159289.1"/>
</dbReference>
<dbReference type="AlphaFoldDB" id="A0AAU8FP00"/>
<accession>A0AAU8FP00</accession>
<dbReference type="EMBL" id="CP159289">
    <property type="protein sequence ID" value="XCH25501.1"/>
    <property type="molecule type" value="Genomic_DNA"/>
</dbReference>
<dbReference type="InterPro" id="IPR014917">
    <property type="entry name" value="DUF1800"/>
</dbReference>
<protein>
    <submittedName>
        <fullName evidence="1">DUF1800 family protein</fullName>
    </submittedName>
</protein>
<sequence>MAYLDTYTTPLTAAAAAHLLRRATFGPTQQEISDFTGKTAAEAVDLLISNASYRASPPPPVELDPARSDLGQPFMEKPFVNSLSYTYFGYIKNWWAGLMAEQNGHPSVLEKLAVFWQNHFVVIHSAVEDYRYMYRYLRLLRANALGNFRDLAIAITKDPAMLTFQNGNENTREHPNENYARELQEIFVVGQKDFYGNYNYTEQDVKTAARVLTGWQTKNRRLEGSTTIDAVFNPDRHDISDKTFSAKYNGTTIAGRTGSIAGDAEVADLINMLVRHPESPKYICRRLYRYYVNPNVTQEIEDNVIVPLAAFFAGTSNNFAVAPLIRKLLTSQIFFDNRNVAAIIKSPAELLVGTVRLFDMPIPDMVTDTAAFGRMTSHLSDNMKLLQLNLLDQPTVFGSPAYYQTGFSKNWINETLIGLRGRRTDTLVSSVIEIKPGQYISIDILGRLRKIQPNFSDVAASPAITTEQVLAEFTRHLFPMELSQEQKDFLIDKILMMNSAARATWLREWDAYRAAPGDTTKQSTILWRCRALLRYLMRMAEYQLF</sequence>